<dbReference type="Gene3D" id="1.10.8.730">
    <property type="match status" value="1"/>
</dbReference>
<evidence type="ECO:0000313" key="1">
    <source>
        <dbReference type="EMBL" id="GEQ99208.1"/>
    </source>
</evidence>
<name>A0A5A7MVZ1_9PROT</name>
<protein>
    <submittedName>
        <fullName evidence="1">Conjugal transfer protein TraC</fullName>
    </submittedName>
</protein>
<organism evidence="1 2">
    <name type="scientific">Iodidimonas gelatinilytica</name>
    <dbReference type="NCBI Taxonomy" id="1236966"/>
    <lineage>
        <taxon>Bacteria</taxon>
        <taxon>Pseudomonadati</taxon>
        <taxon>Pseudomonadota</taxon>
        <taxon>Alphaproteobacteria</taxon>
        <taxon>Iodidimonadales</taxon>
        <taxon>Iodidimonadaceae</taxon>
        <taxon>Iodidimonas</taxon>
    </lineage>
</organism>
<dbReference type="SUPFAM" id="SSF52540">
    <property type="entry name" value="P-loop containing nucleoside triphosphate hydrolases"/>
    <property type="match status" value="1"/>
</dbReference>
<gene>
    <name evidence="1" type="primary">traC</name>
    <name evidence="1" type="ORF">JCM17844_28450</name>
</gene>
<dbReference type="EMBL" id="BKCL01000014">
    <property type="protein sequence ID" value="GEQ99208.1"/>
    <property type="molecule type" value="Genomic_DNA"/>
</dbReference>
<dbReference type="RefSeq" id="WP_150001343.1">
    <property type="nucleotide sequence ID" value="NZ_BKCL01000014.1"/>
</dbReference>
<comment type="caution">
    <text evidence="1">The sequence shown here is derived from an EMBL/GenBank/DDBJ whole genome shotgun (WGS) entry which is preliminary data.</text>
</comment>
<dbReference type="InterPro" id="IPR027417">
    <property type="entry name" value="P-loop_NTPase"/>
</dbReference>
<proteinExistence type="predicted"/>
<dbReference type="PANTHER" id="PTHR38467">
    <property type="match status" value="1"/>
</dbReference>
<dbReference type="Proteomes" id="UP000322084">
    <property type="component" value="Unassembled WGS sequence"/>
</dbReference>
<sequence length="741" mass="82664">MTVLDALNRKISMLFTDERFLEPHGPPPVDEPIVGLLPYRAYDQQSGLFVNRASCGFMLEVAPLTGATEQTISLLTAAFSDNMPDRSSLQIMCWASPHVGGILDGWRDARDGAPEVYRMLAEKRTGYFEGGGWTSPLPGTAHLLRNFRIFVCGSMPGSLEKNRGTLSAARRNLLTAMSGLGTPAKALGPEEFLAIVDEWLFPLKEDRRDPVEWRGLDPLHQQFAQGENAISVHPWRLVFAGTHDVRCLSVQNWPEVWAQWQGGNLIGSPYSDFQRVPCPFLASLSFTVGTDTSDSTRANLKAARSTQQADTDLARFLPMIREQAREWQYISQKVREGHKLARCFYQIVTYAPLRTGDEAEQAVRSLYKANGWRLSRDRYVQLQSFLSAMPFFPAEGMTAELARLGRTKTLVTWTCANLAPLQGEWKGMNSPCMLLIGRRGQPFYWDPFANQEGNYNVAVIGKSGSGKSVFMQELVASVAGAGGQVIVIDDGYSFMNSCLLQGGDFVEFSGEREICLNPFSIIDADAFESDPEYREGALSMICGLVQQMCRTKSETDDYENSHIERAVAEVWRAKGTAGEINDVGLALEAGKDKRVRDLAQMLRPCMRGGIYERYWNGQCTLKIGSHLTVFELSGIKTRKDLQGLVMMMMMFLASDAMYHGDRQRRGAVVIDEAWDLLHGPASKIFIEGLARRARKYNGALITGTQTVNDYYKNDAALASYENTDWICFLAQKADSINFLKN</sequence>
<accession>A0A5A7MVZ1</accession>
<dbReference type="AlphaFoldDB" id="A0A5A7MVZ1"/>
<dbReference type="Gene3D" id="3.40.50.300">
    <property type="entry name" value="P-loop containing nucleotide triphosphate hydrolases"/>
    <property type="match status" value="1"/>
</dbReference>
<dbReference type="Pfam" id="PF11130">
    <property type="entry name" value="TraC_F_IV"/>
    <property type="match status" value="1"/>
</dbReference>
<dbReference type="PANTHER" id="PTHR38467:SF1">
    <property type="entry name" value="CONJUGATIVE TRANSFER: ASSEMBLY"/>
    <property type="match status" value="1"/>
</dbReference>
<dbReference type="InterPro" id="IPR014117">
    <property type="entry name" value="TraC-F-type"/>
</dbReference>
<dbReference type="NCBIfam" id="TIGR02746">
    <property type="entry name" value="TraC-F-type"/>
    <property type="match status" value="1"/>
</dbReference>
<dbReference type="InterPro" id="IPR053155">
    <property type="entry name" value="F-pilin_assembly_TraC"/>
</dbReference>
<dbReference type="InterPro" id="IPR025955">
    <property type="entry name" value="TraC/Conjuga_ATPase"/>
</dbReference>
<dbReference type="Pfam" id="PF12846">
    <property type="entry name" value="AAA_10"/>
    <property type="match status" value="1"/>
</dbReference>
<evidence type="ECO:0000313" key="2">
    <source>
        <dbReference type="Proteomes" id="UP000322084"/>
    </source>
</evidence>
<reference evidence="1 2" key="1">
    <citation type="submission" date="2019-09" db="EMBL/GenBank/DDBJ databases">
        <title>NBRP : Genome information of microbial organism related human and environment.</title>
        <authorList>
            <person name="Hattori M."/>
            <person name="Oshima K."/>
            <person name="Inaba H."/>
            <person name="Suda W."/>
            <person name="Sakamoto M."/>
            <person name="Iino T."/>
            <person name="Kitahara M."/>
            <person name="Oshida Y."/>
            <person name="Iida T."/>
            <person name="Kudo T."/>
            <person name="Itoh T."/>
            <person name="Ohkuma M."/>
        </authorList>
    </citation>
    <scope>NUCLEOTIDE SEQUENCE [LARGE SCALE GENOMIC DNA]</scope>
    <source>
        <strain evidence="1 2">Hi-2</strain>
    </source>
</reference>